<name>A0A562UQ99_9ACTN</name>
<protein>
    <recommendedName>
        <fullName evidence="3">DSBA-like thioredoxin domain-containing protein</fullName>
    </recommendedName>
</protein>
<evidence type="ECO:0008006" key="3">
    <source>
        <dbReference type="Google" id="ProtNLM"/>
    </source>
</evidence>
<proteinExistence type="predicted"/>
<accession>A0A562UQ99</accession>
<dbReference type="EMBL" id="VLLL01000010">
    <property type="protein sequence ID" value="TWJ07805.1"/>
    <property type="molecule type" value="Genomic_DNA"/>
</dbReference>
<comment type="caution">
    <text evidence="1">The sequence shown here is derived from an EMBL/GenBank/DDBJ whole genome shotgun (WGS) entry which is preliminary data.</text>
</comment>
<reference evidence="1 2" key="1">
    <citation type="journal article" date="2013" name="Stand. Genomic Sci.">
        <title>Genomic Encyclopedia of Type Strains, Phase I: The one thousand microbial genomes (KMG-I) project.</title>
        <authorList>
            <person name="Kyrpides N.C."/>
            <person name="Woyke T."/>
            <person name="Eisen J.A."/>
            <person name="Garrity G."/>
            <person name="Lilburn T.G."/>
            <person name="Beck B.J."/>
            <person name="Whitman W.B."/>
            <person name="Hugenholtz P."/>
            <person name="Klenk H.P."/>
        </authorList>
    </citation>
    <scope>NUCLEOTIDE SEQUENCE [LARGE SCALE GENOMIC DNA]</scope>
    <source>
        <strain evidence="1 2">DSM 45044</strain>
    </source>
</reference>
<dbReference type="RefSeq" id="WP_147144068.1">
    <property type="nucleotide sequence ID" value="NZ_BAABIJ010000006.1"/>
</dbReference>
<organism evidence="1 2">
    <name type="scientific">Stackebrandtia albiflava</name>
    <dbReference type="NCBI Taxonomy" id="406432"/>
    <lineage>
        <taxon>Bacteria</taxon>
        <taxon>Bacillati</taxon>
        <taxon>Actinomycetota</taxon>
        <taxon>Actinomycetes</taxon>
        <taxon>Glycomycetales</taxon>
        <taxon>Glycomycetaceae</taxon>
        <taxon>Stackebrandtia</taxon>
    </lineage>
</organism>
<evidence type="ECO:0000313" key="1">
    <source>
        <dbReference type="EMBL" id="TWJ07805.1"/>
    </source>
</evidence>
<dbReference type="Gene3D" id="3.40.30.10">
    <property type="entry name" value="Glutaredoxin"/>
    <property type="match status" value="1"/>
</dbReference>
<dbReference type="AlphaFoldDB" id="A0A562UQ99"/>
<dbReference type="OrthoDB" id="3674435at2"/>
<dbReference type="InterPro" id="IPR036249">
    <property type="entry name" value="Thioredoxin-like_sf"/>
</dbReference>
<dbReference type="Pfam" id="PF22234">
    <property type="entry name" value="Rv2466c-like"/>
    <property type="match status" value="1"/>
</dbReference>
<dbReference type="Proteomes" id="UP000321617">
    <property type="component" value="Unassembled WGS sequence"/>
</dbReference>
<dbReference type="InterPro" id="IPR053977">
    <property type="entry name" value="Rv2466c-like"/>
</dbReference>
<dbReference type="SUPFAM" id="SSF52833">
    <property type="entry name" value="Thioredoxin-like"/>
    <property type="match status" value="1"/>
</dbReference>
<evidence type="ECO:0000313" key="2">
    <source>
        <dbReference type="Proteomes" id="UP000321617"/>
    </source>
</evidence>
<sequence>MQPVDLWFDPSCPYTWVTSRWLVEVTQVRPVELRWHVMSLSVLNEHREVDPEGDTEGYLWMPVRICAAVAHDHGQRGLGDFYTALGRRLHEGGEWDPDVIPTALAEAGLPVELAEAGTSERYDAAVRRSHAAGIGLVGDHVGTPIVATERPDGTRVAFFGPVISRSPHGEAAGRLWDAVVEVAGTPGFAELKGPPPEPPQPTSA</sequence>
<keyword evidence="2" id="KW-1185">Reference proteome</keyword>
<gene>
    <name evidence="1" type="ORF">LX16_4969</name>
</gene>